<accession>A0A813HMB0</accession>
<dbReference type="Proteomes" id="UP000654075">
    <property type="component" value="Unassembled WGS sequence"/>
</dbReference>
<dbReference type="Pfam" id="PF00248">
    <property type="entry name" value="Aldo_ket_red"/>
    <property type="match status" value="1"/>
</dbReference>
<dbReference type="SUPFAM" id="SSF51430">
    <property type="entry name" value="NAD(P)-linked oxidoreductase"/>
    <property type="match status" value="1"/>
</dbReference>
<dbReference type="InterPro" id="IPR018170">
    <property type="entry name" value="Aldo/ket_reductase_CS"/>
</dbReference>
<dbReference type="Gene3D" id="3.20.20.100">
    <property type="entry name" value="NADP-dependent oxidoreductase domain"/>
    <property type="match status" value="1"/>
</dbReference>
<keyword evidence="4" id="KW-0732">Signal</keyword>
<dbReference type="InterPro" id="IPR020471">
    <property type="entry name" value="AKR"/>
</dbReference>
<dbReference type="InterPro" id="IPR036812">
    <property type="entry name" value="NAD(P)_OxRdtase_dom_sf"/>
</dbReference>
<dbReference type="FunFam" id="3.20.20.100:FF:000002">
    <property type="entry name" value="2,5-diketo-D-gluconic acid reductase A"/>
    <property type="match status" value="1"/>
</dbReference>
<keyword evidence="3" id="KW-0560">Oxidoreductase</keyword>
<feature type="signal peptide" evidence="4">
    <location>
        <begin position="1"/>
        <end position="19"/>
    </location>
</feature>
<dbReference type="EMBL" id="CAJNNV010032177">
    <property type="protein sequence ID" value="CAE8639189.1"/>
    <property type="molecule type" value="Genomic_DNA"/>
</dbReference>
<dbReference type="PROSITE" id="PS00062">
    <property type="entry name" value="ALDOKETO_REDUCTASE_2"/>
    <property type="match status" value="1"/>
</dbReference>
<dbReference type="GO" id="GO:0016616">
    <property type="term" value="F:oxidoreductase activity, acting on the CH-OH group of donors, NAD or NADP as acceptor"/>
    <property type="evidence" value="ECO:0007669"/>
    <property type="project" value="UniProtKB-ARBA"/>
</dbReference>
<feature type="domain" description="NADP-dependent oxidoreductase" evidence="5">
    <location>
        <begin position="283"/>
        <end position="529"/>
    </location>
</feature>
<comment type="similarity">
    <text evidence="1">Belongs to the aldo/keto reductase family.</text>
</comment>
<proteinExistence type="inferred from homology"/>
<evidence type="ECO:0000259" key="5">
    <source>
        <dbReference type="Pfam" id="PF00248"/>
    </source>
</evidence>
<name>A0A813HMB0_POLGL</name>
<evidence type="ECO:0000256" key="3">
    <source>
        <dbReference type="ARBA" id="ARBA00023002"/>
    </source>
</evidence>
<dbReference type="PANTHER" id="PTHR43827:SF3">
    <property type="entry name" value="NADP-DEPENDENT OXIDOREDUCTASE DOMAIN-CONTAINING PROTEIN"/>
    <property type="match status" value="1"/>
</dbReference>
<dbReference type="Gene3D" id="3.50.4.10">
    <property type="entry name" value="Hepatocyte Growth Factor"/>
    <property type="match status" value="1"/>
</dbReference>
<organism evidence="6 7">
    <name type="scientific">Polarella glacialis</name>
    <name type="common">Dinoflagellate</name>
    <dbReference type="NCBI Taxonomy" id="89957"/>
    <lineage>
        <taxon>Eukaryota</taxon>
        <taxon>Sar</taxon>
        <taxon>Alveolata</taxon>
        <taxon>Dinophyceae</taxon>
        <taxon>Suessiales</taxon>
        <taxon>Suessiaceae</taxon>
        <taxon>Polarella</taxon>
    </lineage>
</organism>
<comment type="caution">
    <text evidence="6">The sequence shown here is derived from an EMBL/GenBank/DDBJ whole genome shotgun (WGS) entry which is preliminary data.</text>
</comment>
<dbReference type="PROSITE" id="PS00063">
    <property type="entry name" value="ALDOKETO_REDUCTASE_3"/>
    <property type="match status" value="1"/>
</dbReference>
<evidence type="ECO:0000256" key="2">
    <source>
        <dbReference type="ARBA" id="ARBA00022857"/>
    </source>
</evidence>
<protein>
    <recommendedName>
        <fullName evidence="5">NADP-dependent oxidoreductase domain-containing protein</fullName>
    </recommendedName>
</protein>
<keyword evidence="2" id="KW-0521">NADP</keyword>
<dbReference type="OrthoDB" id="416253at2759"/>
<sequence length="561" mass="60144">MRVLKVLLLLSQLPPLSRSEARGAWPDCQERSTVFRDAGRFGLFGDLAGSVGAREGCWLGNCAASDKFLAATSGACGAACAKVKGCMFWSYHQATLMCFLRTGDLGRETSLEFVSGSSSCLPETEPQAAASAASAASAAVPFARAALWAAELPALRPCDAGVGSPGCDNPYAAMAVWRYAVNNLRMAVSGLSAEERGRHKSTVQYVQQVGVGISYFYSQPTAETFQEAVSNSLQLFGALQGWLRTAPSTEVPIKPLPSSAASGGGTFVSVAQLADGRTMPMVGFGTGQLVGQQAYDATLAALSVGYRHIDTAQAYGNEREVGAAIRDSGVPRNELFLVTKISDPADYKNLGARLEVQLQELGINYLDLYMLHSPADKESQEAAWRSMEALQQKGKVRSLGVSNFGVKELEELMAFATVKPVYVQNKFSIYTPGEQQLGESSLLAYARENKIQVMGYSVINPWPLLLPPMEDPHVVAIAARYRRTPSQVLHRWALQQGVAVIPKSATAARIQENAQILDFELAELDMRLLSGLVTLSESSPGASGIKPSWADDVYGLRGAPI</sequence>
<evidence type="ECO:0000313" key="7">
    <source>
        <dbReference type="Proteomes" id="UP000654075"/>
    </source>
</evidence>
<evidence type="ECO:0000313" key="6">
    <source>
        <dbReference type="EMBL" id="CAE8639189.1"/>
    </source>
</evidence>
<gene>
    <name evidence="6" type="ORF">PGLA1383_LOCUS54238</name>
</gene>
<dbReference type="OMA" id="WRYAVAN"/>
<evidence type="ECO:0000256" key="4">
    <source>
        <dbReference type="SAM" id="SignalP"/>
    </source>
</evidence>
<dbReference type="AlphaFoldDB" id="A0A813HMB0"/>
<dbReference type="PRINTS" id="PR00069">
    <property type="entry name" value="ALDKETRDTASE"/>
</dbReference>
<dbReference type="PROSITE" id="PS00798">
    <property type="entry name" value="ALDOKETO_REDUCTASE_1"/>
    <property type="match status" value="1"/>
</dbReference>
<keyword evidence="7" id="KW-1185">Reference proteome</keyword>
<feature type="chain" id="PRO_5032368206" description="NADP-dependent oxidoreductase domain-containing protein" evidence="4">
    <location>
        <begin position="20"/>
        <end position="561"/>
    </location>
</feature>
<evidence type="ECO:0000256" key="1">
    <source>
        <dbReference type="ARBA" id="ARBA00007905"/>
    </source>
</evidence>
<dbReference type="CDD" id="cd19071">
    <property type="entry name" value="AKR_AKR1-5-like"/>
    <property type="match status" value="1"/>
</dbReference>
<reference evidence="6" key="1">
    <citation type="submission" date="2021-02" db="EMBL/GenBank/DDBJ databases">
        <authorList>
            <person name="Dougan E. K."/>
            <person name="Rhodes N."/>
            <person name="Thang M."/>
            <person name="Chan C."/>
        </authorList>
    </citation>
    <scope>NUCLEOTIDE SEQUENCE</scope>
</reference>
<dbReference type="InterPro" id="IPR023210">
    <property type="entry name" value="NADP_OxRdtase_dom"/>
</dbReference>
<dbReference type="PANTHER" id="PTHR43827">
    <property type="entry name" value="2,5-DIKETO-D-GLUCONIC ACID REDUCTASE"/>
    <property type="match status" value="1"/>
</dbReference>